<dbReference type="Proteomes" id="UP000593574">
    <property type="component" value="Unassembled WGS sequence"/>
</dbReference>
<dbReference type="SUPFAM" id="SSF53335">
    <property type="entry name" value="S-adenosyl-L-methionine-dependent methyltransferases"/>
    <property type="match status" value="1"/>
</dbReference>
<comment type="caution">
    <text evidence="1">The sequence shown here is derived from an EMBL/GenBank/DDBJ whole genome shotgun (WGS) entry which is preliminary data.</text>
</comment>
<sequence>MDSFNLPLYTPCKEEVAEIIVREGSFKINNLQVFVIDSNPLSRDEQLCNKDSSFSFYTKIGENIANAVRAGLETILSIRV</sequence>
<evidence type="ECO:0000313" key="1">
    <source>
        <dbReference type="EMBL" id="MBA0725472.1"/>
    </source>
</evidence>
<dbReference type="GO" id="GO:0008168">
    <property type="term" value="F:methyltransferase activity"/>
    <property type="evidence" value="ECO:0007669"/>
    <property type="project" value="InterPro"/>
</dbReference>
<protein>
    <submittedName>
        <fullName evidence="1">Uncharacterized protein</fullName>
    </submittedName>
</protein>
<dbReference type="Gene3D" id="3.40.50.150">
    <property type="entry name" value="Vaccinia Virus protein VP39"/>
    <property type="match status" value="1"/>
</dbReference>
<dbReference type="InterPro" id="IPR029063">
    <property type="entry name" value="SAM-dependent_MTases_sf"/>
</dbReference>
<proteinExistence type="predicted"/>
<evidence type="ECO:0000313" key="2">
    <source>
        <dbReference type="Proteomes" id="UP000593574"/>
    </source>
</evidence>
<name>A0A7J9ANG0_9ROSI</name>
<organism evidence="1 2">
    <name type="scientific">Gossypium laxum</name>
    <dbReference type="NCBI Taxonomy" id="34288"/>
    <lineage>
        <taxon>Eukaryota</taxon>
        <taxon>Viridiplantae</taxon>
        <taxon>Streptophyta</taxon>
        <taxon>Embryophyta</taxon>
        <taxon>Tracheophyta</taxon>
        <taxon>Spermatophyta</taxon>
        <taxon>Magnoliopsida</taxon>
        <taxon>eudicotyledons</taxon>
        <taxon>Gunneridae</taxon>
        <taxon>Pentapetalae</taxon>
        <taxon>rosids</taxon>
        <taxon>malvids</taxon>
        <taxon>Malvales</taxon>
        <taxon>Malvaceae</taxon>
        <taxon>Malvoideae</taxon>
        <taxon>Gossypium</taxon>
    </lineage>
</organism>
<dbReference type="InterPro" id="IPR005299">
    <property type="entry name" value="MeTrfase_7"/>
</dbReference>
<reference evidence="1 2" key="1">
    <citation type="journal article" date="2019" name="Genome Biol. Evol.">
        <title>Insights into the evolution of the New World diploid cottons (Gossypium, subgenus Houzingenia) based on genome sequencing.</title>
        <authorList>
            <person name="Grover C.E."/>
            <person name="Arick M.A. 2nd"/>
            <person name="Thrash A."/>
            <person name="Conover J.L."/>
            <person name="Sanders W.S."/>
            <person name="Peterson D.G."/>
            <person name="Frelichowski J.E."/>
            <person name="Scheffler J.A."/>
            <person name="Scheffler B.E."/>
            <person name="Wendel J.F."/>
        </authorList>
    </citation>
    <scope>NUCLEOTIDE SEQUENCE [LARGE SCALE GENOMIC DNA]</scope>
    <source>
        <strain evidence="1">4</strain>
        <tissue evidence="1">Leaf</tissue>
    </source>
</reference>
<keyword evidence="2" id="KW-1185">Reference proteome</keyword>
<dbReference type="AlphaFoldDB" id="A0A7J9ANG0"/>
<dbReference type="Pfam" id="PF03492">
    <property type="entry name" value="Methyltransf_7"/>
    <property type="match status" value="1"/>
</dbReference>
<dbReference type="EMBL" id="JABEZV010000011">
    <property type="protein sequence ID" value="MBA0725472.1"/>
    <property type="molecule type" value="Genomic_DNA"/>
</dbReference>
<accession>A0A7J9ANG0</accession>
<gene>
    <name evidence="1" type="ORF">Golax_022059</name>
</gene>
<dbReference type="PANTHER" id="PTHR31009">
    <property type="entry name" value="S-ADENOSYL-L-METHIONINE:CARBOXYL METHYLTRANSFERASE FAMILY PROTEIN"/>
    <property type="match status" value="1"/>
</dbReference>